<evidence type="ECO:0000256" key="6">
    <source>
        <dbReference type="SAM" id="Phobius"/>
    </source>
</evidence>
<dbReference type="GO" id="GO:0005886">
    <property type="term" value="C:plasma membrane"/>
    <property type="evidence" value="ECO:0007669"/>
    <property type="project" value="UniProtKB-SubCell"/>
</dbReference>
<evidence type="ECO:0000256" key="1">
    <source>
        <dbReference type="ARBA" id="ARBA00004651"/>
    </source>
</evidence>
<feature type="domain" description="Type II secretion system protein GspF" evidence="8">
    <location>
        <begin position="176"/>
        <end position="298"/>
    </location>
</feature>
<evidence type="ECO:0000256" key="7">
    <source>
        <dbReference type="SAM" id="SignalP"/>
    </source>
</evidence>
<gene>
    <name evidence="9" type="ORF">HJO_07437</name>
</gene>
<dbReference type="OrthoDB" id="9803381at2"/>
<reference evidence="9 10" key="1">
    <citation type="journal article" date="2014" name="Antonie Van Leeuwenhoek">
        <title>Hyphomonas beringensis sp. nov. and Hyphomonas chukchiensis sp. nov., isolated from surface seawater of the Bering Sea and Chukchi Sea.</title>
        <authorList>
            <person name="Li C."/>
            <person name="Lai Q."/>
            <person name="Li G."/>
            <person name="Dong C."/>
            <person name="Wang J."/>
            <person name="Liao Y."/>
            <person name="Shao Z."/>
        </authorList>
    </citation>
    <scope>NUCLEOTIDE SEQUENCE [LARGE SCALE GENOMIC DNA]</scope>
    <source>
        <strain evidence="9 10">MHS-2</strain>
    </source>
</reference>
<dbReference type="Pfam" id="PF00482">
    <property type="entry name" value="T2SSF"/>
    <property type="match status" value="1"/>
</dbReference>
<evidence type="ECO:0000313" key="9">
    <source>
        <dbReference type="EMBL" id="KCZ92769.1"/>
    </source>
</evidence>
<proteinExistence type="predicted"/>
<dbReference type="eggNOG" id="COG4965">
    <property type="taxonomic scope" value="Bacteria"/>
</dbReference>
<keyword evidence="4 6" id="KW-1133">Transmembrane helix</keyword>
<keyword evidence="10" id="KW-1185">Reference proteome</keyword>
<feature type="signal peptide" evidence="7">
    <location>
        <begin position="1"/>
        <end position="20"/>
    </location>
</feature>
<feature type="chain" id="PRO_5001577608" evidence="7">
    <location>
        <begin position="21"/>
        <end position="340"/>
    </location>
</feature>
<comment type="caution">
    <text evidence="9">The sequence shown here is derived from an EMBL/GenBank/DDBJ whole genome shotgun (WGS) entry which is preliminary data.</text>
</comment>
<evidence type="ECO:0000256" key="4">
    <source>
        <dbReference type="ARBA" id="ARBA00022989"/>
    </source>
</evidence>
<dbReference type="InterPro" id="IPR018076">
    <property type="entry name" value="T2SS_GspF_dom"/>
</dbReference>
<evidence type="ECO:0000256" key="3">
    <source>
        <dbReference type="ARBA" id="ARBA00022692"/>
    </source>
</evidence>
<feature type="transmembrane region" description="Helical" evidence="6">
    <location>
        <begin position="313"/>
        <end position="332"/>
    </location>
</feature>
<sequence>MMIYAIAGLAFLALAGIGLAFTAGDNDAAKKRAKAIGAGTSVNGKGRGGKVVDENVKRRAKTQEMLDNLRKHDKERRKSIAPRDISSKLSQAGLDLPVSVFWIGSAVLGVACAVLVYMSGADGLVISGISLKSKPVLIAGGFIAGSLGLPRFVLGFLTAGRHKKLINQFADGLDIIVRGVKSGLPLNECIRIIAKESPDPLRSEFKSLADNLSMGAGLDRSLNALYKRMPLQEVNFFVIVLMIQSKAGGNLSEALGNLSIVIRSRKMMREKVKALSSEAKASAMIIGSLPFAVAVMVFLTTPEYIMQLFTTETGHVILAMAFGLMATGIMTMRKMINFDM</sequence>
<dbReference type="AlphaFoldDB" id="A0A059FQ30"/>
<keyword evidence="3 6" id="KW-0812">Transmembrane</keyword>
<evidence type="ECO:0000256" key="2">
    <source>
        <dbReference type="ARBA" id="ARBA00022475"/>
    </source>
</evidence>
<feature type="transmembrane region" description="Helical" evidence="6">
    <location>
        <begin position="136"/>
        <end position="157"/>
    </location>
</feature>
<protein>
    <submittedName>
        <fullName evidence="9">Secretion system protein</fullName>
    </submittedName>
</protein>
<dbReference type="Proteomes" id="UP000025171">
    <property type="component" value="Unassembled WGS sequence"/>
</dbReference>
<keyword evidence="2" id="KW-1003">Cell membrane</keyword>
<feature type="transmembrane region" description="Helical" evidence="6">
    <location>
        <begin position="100"/>
        <end position="124"/>
    </location>
</feature>
<dbReference type="PANTHER" id="PTHR35007">
    <property type="entry name" value="INTEGRAL MEMBRANE PROTEIN-RELATED"/>
    <property type="match status" value="1"/>
</dbReference>
<keyword evidence="5 6" id="KW-0472">Membrane</keyword>
<dbReference type="InterPro" id="IPR042094">
    <property type="entry name" value="T2SS_GspF_sf"/>
</dbReference>
<organism evidence="9 10">
    <name type="scientific">Hyphomonas johnsonii MHS-2</name>
    <dbReference type="NCBI Taxonomy" id="1280950"/>
    <lineage>
        <taxon>Bacteria</taxon>
        <taxon>Pseudomonadati</taxon>
        <taxon>Pseudomonadota</taxon>
        <taxon>Alphaproteobacteria</taxon>
        <taxon>Hyphomonadales</taxon>
        <taxon>Hyphomonadaceae</taxon>
        <taxon>Hyphomonas</taxon>
    </lineage>
</organism>
<name>A0A059FQ30_9PROT</name>
<dbReference type="PANTHER" id="PTHR35007:SF1">
    <property type="entry name" value="PILUS ASSEMBLY PROTEIN"/>
    <property type="match status" value="1"/>
</dbReference>
<dbReference type="Gene3D" id="1.20.81.30">
    <property type="entry name" value="Type II secretion system (T2SS), domain F"/>
    <property type="match status" value="1"/>
</dbReference>
<evidence type="ECO:0000256" key="5">
    <source>
        <dbReference type="ARBA" id="ARBA00023136"/>
    </source>
</evidence>
<evidence type="ECO:0000313" key="10">
    <source>
        <dbReference type="Proteomes" id="UP000025171"/>
    </source>
</evidence>
<dbReference type="PATRIC" id="fig|1280950.3.peg.1490"/>
<evidence type="ECO:0000259" key="8">
    <source>
        <dbReference type="Pfam" id="PF00482"/>
    </source>
</evidence>
<feature type="transmembrane region" description="Helical" evidence="6">
    <location>
        <begin position="281"/>
        <end position="301"/>
    </location>
</feature>
<keyword evidence="7" id="KW-0732">Signal</keyword>
<accession>A0A059FQ30</accession>
<dbReference type="EMBL" id="ARYK01000003">
    <property type="protein sequence ID" value="KCZ92769.1"/>
    <property type="molecule type" value="Genomic_DNA"/>
</dbReference>
<dbReference type="STRING" id="1280950.HJO_07437"/>
<comment type="subcellular location">
    <subcellularLocation>
        <location evidence="1">Cell membrane</location>
        <topology evidence="1">Multi-pass membrane protein</topology>
    </subcellularLocation>
</comment>